<dbReference type="AlphaFoldDB" id="A0A9P8P033"/>
<reference evidence="1" key="2">
    <citation type="submission" date="2021-01" db="EMBL/GenBank/DDBJ databases">
        <authorList>
            <person name="Schikora-Tamarit M.A."/>
        </authorList>
    </citation>
    <scope>NUCLEOTIDE SEQUENCE</scope>
    <source>
        <strain evidence="1">CBS6075</strain>
    </source>
</reference>
<protein>
    <submittedName>
        <fullName evidence="1">Uncharacterized protein</fullName>
    </submittedName>
</protein>
<reference evidence="1" key="1">
    <citation type="journal article" date="2021" name="Open Biol.">
        <title>Shared evolutionary footprints suggest mitochondrial oxidative damage underlies multiple complex I losses in fungi.</title>
        <authorList>
            <person name="Schikora-Tamarit M.A."/>
            <person name="Marcet-Houben M."/>
            <person name="Nosek J."/>
            <person name="Gabaldon T."/>
        </authorList>
    </citation>
    <scope>NUCLEOTIDE SEQUENCE</scope>
    <source>
        <strain evidence="1">CBS6075</strain>
    </source>
</reference>
<dbReference type="EMBL" id="JAEUBE010000378">
    <property type="protein sequence ID" value="KAH3662204.1"/>
    <property type="molecule type" value="Genomic_DNA"/>
</dbReference>
<dbReference type="GeneID" id="70237416"/>
<evidence type="ECO:0000313" key="1">
    <source>
        <dbReference type="EMBL" id="KAH3662204.1"/>
    </source>
</evidence>
<dbReference type="RefSeq" id="XP_046059293.1">
    <property type="nucleotide sequence ID" value="XM_046206638.1"/>
</dbReference>
<evidence type="ECO:0000313" key="2">
    <source>
        <dbReference type="Proteomes" id="UP000769157"/>
    </source>
</evidence>
<comment type="caution">
    <text evidence="1">The sequence shown here is derived from an EMBL/GenBank/DDBJ whole genome shotgun (WGS) entry which is preliminary data.</text>
</comment>
<organism evidence="1 2">
    <name type="scientific">Ogataea philodendri</name>
    <dbReference type="NCBI Taxonomy" id="1378263"/>
    <lineage>
        <taxon>Eukaryota</taxon>
        <taxon>Fungi</taxon>
        <taxon>Dikarya</taxon>
        <taxon>Ascomycota</taxon>
        <taxon>Saccharomycotina</taxon>
        <taxon>Pichiomycetes</taxon>
        <taxon>Pichiales</taxon>
        <taxon>Pichiaceae</taxon>
        <taxon>Ogataea</taxon>
    </lineage>
</organism>
<dbReference type="Proteomes" id="UP000769157">
    <property type="component" value="Unassembled WGS sequence"/>
</dbReference>
<accession>A0A9P8P033</accession>
<sequence>MMELTRGTLSSFVREPISDSISNSSLKSGLNENIRPTELSVASDSSALLISETVKQPENRTIDTDSLIGREAASGLGWLISSLVSTPKVSVSATSTSILPSRRPSVFLMRQLLKIGKSFPMLISVMTILSKKSGIRLELKISFRDWCILLLLRASFLNCEISCATRTLNQSNDSG</sequence>
<keyword evidence="2" id="KW-1185">Reference proteome</keyword>
<proteinExistence type="predicted"/>
<name>A0A9P8P033_9ASCO</name>
<gene>
    <name evidence="1" type="ORF">OGAPHI_005452</name>
</gene>